<comment type="similarity">
    <text evidence="1">Belongs to the CutA family.</text>
</comment>
<evidence type="ECO:0000256" key="1">
    <source>
        <dbReference type="ARBA" id="ARBA00010169"/>
    </source>
</evidence>
<dbReference type="Gene3D" id="3.30.70.120">
    <property type="match status" value="1"/>
</dbReference>
<protein>
    <submittedName>
        <fullName evidence="2">CutA1 divalent ion tolerance protein</fullName>
    </submittedName>
</protein>
<organism evidence="2 3">
    <name type="scientific">Pseudothermotoga lettingae (strain ATCC BAA-301 / DSM 14385 / NBRC 107922 / TMO)</name>
    <name type="common">Thermotoga lettingae</name>
    <dbReference type="NCBI Taxonomy" id="416591"/>
    <lineage>
        <taxon>Bacteria</taxon>
        <taxon>Thermotogati</taxon>
        <taxon>Thermotogota</taxon>
        <taxon>Thermotogae</taxon>
        <taxon>Thermotogales</taxon>
        <taxon>Thermotogaceae</taxon>
        <taxon>Pseudothermotoga</taxon>
    </lineage>
</organism>
<accession>A8F658</accession>
<dbReference type="GO" id="GO:0005507">
    <property type="term" value="F:copper ion binding"/>
    <property type="evidence" value="ECO:0007669"/>
    <property type="project" value="TreeGrafter"/>
</dbReference>
<dbReference type="SUPFAM" id="SSF54913">
    <property type="entry name" value="GlnB-like"/>
    <property type="match status" value="1"/>
</dbReference>
<dbReference type="EMBL" id="CP000812">
    <property type="protein sequence ID" value="ABV33642.1"/>
    <property type="molecule type" value="Genomic_DNA"/>
</dbReference>
<dbReference type="AlphaFoldDB" id="A8F658"/>
<dbReference type="OrthoDB" id="37622at2"/>
<dbReference type="RefSeq" id="WP_012003123.1">
    <property type="nucleotide sequence ID" value="NC_009828.1"/>
</dbReference>
<dbReference type="PANTHER" id="PTHR23419:SF8">
    <property type="entry name" value="FI09726P"/>
    <property type="match status" value="1"/>
</dbReference>
<reference evidence="2 3" key="2">
    <citation type="journal article" date="2009" name="Proc. Natl. Acad. Sci. U.S.A.">
        <title>On the chimeric nature, thermophilic origin, and phylogenetic placement of the Thermotogales.</title>
        <authorList>
            <person name="Zhaxybayeva O."/>
            <person name="Swithers K.S."/>
            <person name="Lapierre P."/>
            <person name="Fournier G.P."/>
            <person name="Bickhart D.M."/>
            <person name="DeBoy R.T."/>
            <person name="Nelson K.E."/>
            <person name="Nesbo C.L."/>
            <person name="Doolittle W.F."/>
            <person name="Gogarten J.P."/>
            <person name="Noll K.M."/>
        </authorList>
    </citation>
    <scope>NUCLEOTIDE SEQUENCE [LARGE SCALE GENOMIC DNA]</scope>
    <source>
        <strain evidence="3">ATCC BAA-301 / DSM 14385 / NBRC 107922 / TMO</strain>
    </source>
</reference>
<dbReference type="eggNOG" id="COG1324">
    <property type="taxonomic scope" value="Bacteria"/>
</dbReference>
<evidence type="ECO:0000313" key="2">
    <source>
        <dbReference type="EMBL" id="ABV33642.1"/>
    </source>
</evidence>
<dbReference type="HOGENOM" id="CLU_098807_3_1_0"/>
<name>A8F658_PSELT</name>
<reference evidence="2 3" key="1">
    <citation type="submission" date="2007-08" db="EMBL/GenBank/DDBJ databases">
        <title>Complete sequence of Thermotoga lettingae TMO.</title>
        <authorList>
            <consortium name="US DOE Joint Genome Institute"/>
            <person name="Copeland A."/>
            <person name="Lucas S."/>
            <person name="Lapidus A."/>
            <person name="Barry K."/>
            <person name="Glavina del Rio T."/>
            <person name="Dalin E."/>
            <person name="Tice H."/>
            <person name="Pitluck S."/>
            <person name="Foster B."/>
            <person name="Bruce D."/>
            <person name="Schmutz J."/>
            <person name="Larimer F."/>
            <person name="Land M."/>
            <person name="Hauser L."/>
            <person name="Kyrpides N."/>
            <person name="Mikhailova N."/>
            <person name="Nelson K."/>
            <person name="Gogarten J.P."/>
            <person name="Noll K."/>
            <person name="Richardson P."/>
        </authorList>
    </citation>
    <scope>NUCLEOTIDE SEQUENCE [LARGE SCALE GENOMIC DNA]</scope>
    <source>
        <strain evidence="3">ATCC BAA-301 / DSM 14385 / NBRC 107922 / TMO</strain>
    </source>
</reference>
<dbReference type="KEGG" id="tle:Tlet_1077"/>
<gene>
    <name evidence="2" type="ordered locus">Tlet_1077</name>
</gene>
<dbReference type="Pfam" id="PF03091">
    <property type="entry name" value="CutA1"/>
    <property type="match status" value="1"/>
</dbReference>
<dbReference type="GO" id="GO:0010038">
    <property type="term" value="P:response to metal ion"/>
    <property type="evidence" value="ECO:0007669"/>
    <property type="project" value="InterPro"/>
</dbReference>
<dbReference type="InterPro" id="IPR011322">
    <property type="entry name" value="N-reg_PII-like_a/b"/>
</dbReference>
<proteinExistence type="inferred from homology"/>
<dbReference type="PANTHER" id="PTHR23419">
    <property type="entry name" value="DIVALENT CATION TOLERANCE CUTA-RELATED"/>
    <property type="match status" value="1"/>
</dbReference>
<dbReference type="NCBIfam" id="NF041095">
    <property type="entry name" value="dival_cat_tol_CutA"/>
    <property type="match status" value="1"/>
</dbReference>
<dbReference type="InterPro" id="IPR004323">
    <property type="entry name" value="Ion_tolerance_CutA"/>
</dbReference>
<keyword evidence="3" id="KW-1185">Reference proteome</keyword>
<dbReference type="Proteomes" id="UP000002016">
    <property type="component" value="Chromosome"/>
</dbReference>
<dbReference type="STRING" id="416591.Tlet_1077"/>
<sequence>MIIIYTTFPDREKALEICKNLLLEKLIACFNVFQIDSGYWLDGKVSQDKEFAAILKTSNFKEQEVFKKLKELHPYSVPAIFSVEIKTVDANYKQWLEESLSNTDNQ</sequence>
<dbReference type="InterPro" id="IPR015867">
    <property type="entry name" value="N-reg_PII/ATP_PRibTrfase_C"/>
</dbReference>
<evidence type="ECO:0000313" key="3">
    <source>
        <dbReference type="Proteomes" id="UP000002016"/>
    </source>
</evidence>
<dbReference type="InterPro" id="IPR053426">
    <property type="entry name" value="CutA_tolerance"/>
</dbReference>